<keyword evidence="10 14" id="KW-0407">Ion channel</keyword>
<evidence type="ECO:0000256" key="13">
    <source>
        <dbReference type="ARBA" id="ARBA00049940"/>
    </source>
</evidence>
<sequence>MSRYVYIFVGGAIGAMLRYKLSQLNSLEQFPLGTFIVNLTGAFLMGLISVLALHYFAYNSNLKKGLTTGLLGALTTFSTLQFECVQLLQQGDYILLMLYAMSSYLLGIALCFLGAKIGGRFR</sequence>
<comment type="subcellular location">
    <subcellularLocation>
        <location evidence="1 14">Cell membrane</location>
        <topology evidence="1 14">Multi-pass membrane protein</topology>
    </subcellularLocation>
</comment>
<evidence type="ECO:0000313" key="15">
    <source>
        <dbReference type="EMBL" id="MCU5746831.1"/>
    </source>
</evidence>
<comment type="function">
    <text evidence="13 14">Fluoride-specific ion channel. Important for reducing fluoride concentration in the cell, thus reducing its toxicity.</text>
</comment>
<evidence type="ECO:0000256" key="4">
    <source>
        <dbReference type="ARBA" id="ARBA00022692"/>
    </source>
</evidence>
<dbReference type="NCBIfam" id="TIGR00494">
    <property type="entry name" value="crcB"/>
    <property type="match status" value="1"/>
</dbReference>
<gene>
    <name evidence="14 15" type="primary">crcB</name>
    <name evidence="14" type="synonym">fluC</name>
    <name evidence="15" type="ORF">N9R04_09100</name>
</gene>
<feature type="transmembrane region" description="Helical" evidence="14">
    <location>
        <begin position="33"/>
        <end position="57"/>
    </location>
</feature>
<keyword evidence="6 14" id="KW-1133">Transmembrane helix</keyword>
<comment type="catalytic activity">
    <reaction evidence="12">
        <text>fluoride(in) = fluoride(out)</text>
        <dbReference type="Rhea" id="RHEA:76159"/>
        <dbReference type="ChEBI" id="CHEBI:17051"/>
    </reaction>
    <physiologicalReaction direction="left-to-right" evidence="12">
        <dbReference type="Rhea" id="RHEA:76160"/>
    </physiologicalReaction>
</comment>
<comment type="similarity">
    <text evidence="11 14">Belongs to the fluoride channel Fluc/FEX (TC 1.A.43) family.</text>
</comment>
<evidence type="ECO:0000256" key="1">
    <source>
        <dbReference type="ARBA" id="ARBA00004651"/>
    </source>
</evidence>
<keyword evidence="3 14" id="KW-1003">Cell membrane</keyword>
<evidence type="ECO:0000256" key="12">
    <source>
        <dbReference type="ARBA" id="ARBA00035585"/>
    </source>
</evidence>
<dbReference type="RefSeq" id="WP_262856513.1">
    <property type="nucleotide sequence ID" value="NZ_JAOPKZ010000015.1"/>
</dbReference>
<evidence type="ECO:0000256" key="8">
    <source>
        <dbReference type="ARBA" id="ARBA00023065"/>
    </source>
</evidence>
<dbReference type="InterPro" id="IPR003691">
    <property type="entry name" value="FluC"/>
</dbReference>
<dbReference type="Proteomes" id="UP001209553">
    <property type="component" value="Unassembled WGS sequence"/>
</dbReference>
<evidence type="ECO:0000256" key="3">
    <source>
        <dbReference type="ARBA" id="ARBA00022475"/>
    </source>
</evidence>
<evidence type="ECO:0000256" key="7">
    <source>
        <dbReference type="ARBA" id="ARBA00023053"/>
    </source>
</evidence>
<reference evidence="15 16" key="1">
    <citation type="journal article" date="2023" name="Int. J. Syst. Evol. Microbiol.">
        <title>Streptococcus sciuri sp. nov., Staphylococcus marylandisciuri sp. nov. and Staphylococcus americanisciuri sp. nov., isolated from faeces of eastern grey squirrel (Sciurus carolinensis).</title>
        <authorList>
            <person name="Volokhov D.V."/>
            <person name="Zagorodnyaya T.A."/>
            <person name="Furtak V.A."/>
            <person name="Nattanmai G."/>
            <person name="Randall L."/>
            <person name="Jose S."/>
            <person name="Gao Y."/>
            <person name="Eisenberg T."/>
            <person name="Delmonte P."/>
            <person name="Blom J."/>
            <person name="Mitchell K.K."/>
        </authorList>
    </citation>
    <scope>NUCLEOTIDE SEQUENCE [LARGE SCALE GENOMIC DNA]</scope>
    <source>
        <strain evidence="15 16">SQ8-PEA</strain>
    </source>
</reference>
<dbReference type="EMBL" id="JAOPKZ010000015">
    <property type="protein sequence ID" value="MCU5746831.1"/>
    <property type="molecule type" value="Genomic_DNA"/>
</dbReference>
<keyword evidence="2 14" id="KW-0813">Transport</keyword>
<evidence type="ECO:0000256" key="6">
    <source>
        <dbReference type="ARBA" id="ARBA00022989"/>
    </source>
</evidence>
<keyword evidence="5 14" id="KW-0479">Metal-binding</keyword>
<feature type="transmembrane region" description="Helical" evidence="14">
    <location>
        <begin position="5"/>
        <end position="21"/>
    </location>
</feature>
<name>A0ABT2QS60_9STAP</name>
<dbReference type="PANTHER" id="PTHR28259">
    <property type="entry name" value="FLUORIDE EXPORT PROTEIN 1-RELATED"/>
    <property type="match status" value="1"/>
</dbReference>
<feature type="transmembrane region" description="Helical" evidence="14">
    <location>
        <begin position="94"/>
        <end position="115"/>
    </location>
</feature>
<evidence type="ECO:0000256" key="10">
    <source>
        <dbReference type="ARBA" id="ARBA00023303"/>
    </source>
</evidence>
<evidence type="ECO:0000256" key="11">
    <source>
        <dbReference type="ARBA" id="ARBA00035120"/>
    </source>
</evidence>
<dbReference type="HAMAP" id="MF_00454">
    <property type="entry name" value="FluC"/>
    <property type="match status" value="1"/>
</dbReference>
<proteinExistence type="inferred from homology"/>
<dbReference type="NCBIfam" id="NF010797">
    <property type="entry name" value="PRK14201.1"/>
    <property type="match status" value="1"/>
</dbReference>
<keyword evidence="7 14" id="KW-0915">Sodium</keyword>
<keyword evidence="9 14" id="KW-0472">Membrane</keyword>
<keyword evidence="4 14" id="KW-0812">Transmembrane</keyword>
<evidence type="ECO:0000256" key="14">
    <source>
        <dbReference type="HAMAP-Rule" id="MF_00454"/>
    </source>
</evidence>
<dbReference type="Pfam" id="PF02537">
    <property type="entry name" value="CRCB"/>
    <property type="match status" value="1"/>
</dbReference>
<evidence type="ECO:0000256" key="5">
    <source>
        <dbReference type="ARBA" id="ARBA00022723"/>
    </source>
</evidence>
<comment type="caution">
    <text evidence="15">The sequence shown here is derived from an EMBL/GenBank/DDBJ whole genome shotgun (WGS) entry which is preliminary data.</text>
</comment>
<keyword evidence="8 14" id="KW-0406">Ion transport</keyword>
<protein>
    <recommendedName>
        <fullName evidence="14">Fluoride-specific ion channel FluC</fullName>
    </recommendedName>
</protein>
<evidence type="ECO:0000256" key="9">
    <source>
        <dbReference type="ARBA" id="ARBA00023136"/>
    </source>
</evidence>
<evidence type="ECO:0000313" key="16">
    <source>
        <dbReference type="Proteomes" id="UP001209553"/>
    </source>
</evidence>
<dbReference type="PANTHER" id="PTHR28259:SF16">
    <property type="entry name" value="FLUORIDE-SPECIFIC ION CHANNEL FLUC 2"/>
    <property type="match status" value="1"/>
</dbReference>
<feature type="binding site" evidence="14">
    <location>
        <position position="72"/>
    </location>
    <ligand>
        <name>Na(+)</name>
        <dbReference type="ChEBI" id="CHEBI:29101"/>
        <note>structural</note>
    </ligand>
</feature>
<feature type="binding site" evidence="14">
    <location>
        <position position="75"/>
    </location>
    <ligand>
        <name>Na(+)</name>
        <dbReference type="ChEBI" id="CHEBI:29101"/>
        <note>structural</note>
    </ligand>
</feature>
<organism evidence="15 16">
    <name type="scientific">Staphylococcus marylandisciuri</name>
    <dbReference type="NCBI Taxonomy" id="2981529"/>
    <lineage>
        <taxon>Bacteria</taxon>
        <taxon>Bacillati</taxon>
        <taxon>Bacillota</taxon>
        <taxon>Bacilli</taxon>
        <taxon>Bacillales</taxon>
        <taxon>Staphylococcaceae</taxon>
        <taxon>Staphylococcus</taxon>
    </lineage>
</organism>
<evidence type="ECO:0000256" key="2">
    <source>
        <dbReference type="ARBA" id="ARBA00022448"/>
    </source>
</evidence>
<comment type="activity regulation">
    <text evidence="14">Na(+) is not transported, but it plays an essential structural role and its presence is essential for fluoride channel function.</text>
</comment>
<accession>A0ABT2QS60</accession>
<keyword evidence="16" id="KW-1185">Reference proteome</keyword>